<reference evidence="1 2" key="2">
    <citation type="submission" date="2020-07" db="EMBL/GenBank/DDBJ databases">
        <title>Genome assembly of wild tea tree DASZ reveals pedigree and selection history of tea varieties.</title>
        <authorList>
            <person name="Zhang W."/>
        </authorList>
    </citation>
    <scope>NUCLEOTIDE SEQUENCE [LARGE SCALE GENOMIC DNA]</scope>
    <source>
        <strain evidence="2">cv. G240</strain>
        <tissue evidence="1">Leaf</tissue>
    </source>
</reference>
<proteinExistence type="predicted"/>
<dbReference type="AlphaFoldDB" id="A0A7J7G206"/>
<reference evidence="2" key="1">
    <citation type="journal article" date="2020" name="Nat. Commun.">
        <title>Genome assembly of wild tea tree DASZ reveals pedigree and selection history of tea varieties.</title>
        <authorList>
            <person name="Zhang W."/>
            <person name="Zhang Y."/>
            <person name="Qiu H."/>
            <person name="Guo Y."/>
            <person name="Wan H."/>
            <person name="Zhang X."/>
            <person name="Scossa F."/>
            <person name="Alseekh S."/>
            <person name="Zhang Q."/>
            <person name="Wang P."/>
            <person name="Xu L."/>
            <person name="Schmidt M.H."/>
            <person name="Jia X."/>
            <person name="Li D."/>
            <person name="Zhu A."/>
            <person name="Guo F."/>
            <person name="Chen W."/>
            <person name="Ni D."/>
            <person name="Usadel B."/>
            <person name="Fernie A.R."/>
            <person name="Wen W."/>
        </authorList>
    </citation>
    <scope>NUCLEOTIDE SEQUENCE [LARGE SCALE GENOMIC DNA]</scope>
    <source>
        <strain evidence="2">cv. G240</strain>
    </source>
</reference>
<gene>
    <name evidence="1" type="ORF">HYC85_029437</name>
</gene>
<keyword evidence="2" id="KW-1185">Reference proteome</keyword>
<evidence type="ECO:0000313" key="1">
    <source>
        <dbReference type="EMBL" id="KAF5933266.1"/>
    </source>
</evidence>
<dbReference type="Proteomes" id="UP000593564">
    <property type="component" value="Unassembled WGS sequence"/>
</dbReference>
<evidence type="ECO:0000313" key="2">
    <source>
        <dbReference type="Proteomes" id="UP000593564"/>
    </source>
</evidence>
<comment type="caution">
    <text evidence="1">The sequence shown here is derived from an EMBL/GenBank/DDBJ whole genome shotgun (WGS) entry which is preliminary data.</text>
</comment>
<organism evidence="1 2">
    <name type="scientific">Camellia sinensis</name>
    <name type="common">Tea plant</name>
    <name type="synonym">Thea sinensis</name>
    <dbReference type="NCBI Taxonomy" id="4442"/>
    <lineage>
        <taxon>Eukaryota</taxon>
        <taxon>Viridiplantae</taxon>
        <taxon>Streptophyta</taxon>
        <taxon>Embryophyta</taxon>
        <taxon>Tracheophyta</taxon>
        <taxon>Spermatophyta</taxon>
        <taxon>Magnoliopsida</taxon>
        <taxon>eudicotyledons</taxon>
        <taxon>Gunneridae</taxon>
        <taxon>Pentapetalae</taxon>
        <taxon>asterids</taxon>
        <taxon>Ericales</taxon>
        <taxon>Theaceae</taxon>
        <taxon>Camellia</taxon>
    </lineage>
</organism>
<sequence>MVKVYGMSQVSGSKPLSNIIEFIFGQVQSVPRVNHVSKPTMSTSQSALMEYSTCGQNIPCLDRIFTEKVILGYF</sequence>
<dbReference type="EMBL" id="JACBKZ010000014">
    <property type="protein sequence ID" value="KAF5933266.1"/>
    <property type="molecule type" value="Genomic_DNA"/>
</dbReference>
<accession>A0A7J7G206</accession>
<protein>
    <submittedName>
        <fullName evidence="1">Uncharacterized protein</fullName>
    </submittedName>
</protein>
<name>A0A7J7G206_CAMSI</name>